<sequence length="147" mass="15096">MTGTATGFSPGRSVHSSRCDAVLLACAEPSTTTESGWILARVGCAGACSNVALQDSARGGNFASGGCMRDGEPAGLQSGLDSPCRPRPAGPRCTACVARHIFEQLVSADSRVQSFIASHPLLVVTSTLPCLSVHVQVMERGVRIPAG</sequence>
<dbReference type="Proteomes" id="UP001638806">
    <property type="component" value="Unassembled WGS sequence"/>
</dbReference>
<evidence type="ECO:0000313" key="1">
    <source>
        <dbReference type="EMBL" id="KAL3957681.1"/>
    </source>
</evidence>
<proteinExistence type="predicted"/>
<comment type="caution">
    <text evidence="1">The sequence shown here is derived from an EMBL/GenBank/DDBJ whole genome shotgun (WGS) entry which is preliminary data.</text>
</comment>
<reference evidence="1" key="1">
    <citation type="submission" date="2024-12" db="EMBL/GenBank/DDBJ databases">
        <title>Comparative genomics and development of molecular markers within Purpureocillium lilacinum and among Purpureocillium species.</title>
        <authorList>
            <person name="Yeh Z.-Y."/>
            <person name="Ni N.-T."/>
            <person name="Lo P.-H."/>
            <person name="Mushyakhwo K."/>
            <person name="Lin C.-F."/>
            <person name="Nai Y.-S."/>
        </authorList>
    </citation>
    <scope>NUCLEOTIDE SEQUENCE</scope>
    <source>
        <strain evidence="1">NCHU-NPUST-175</strain>
    </source>
</reference>
<gene>
    <name evidence="1" type="ORF">ACCO45_008259</name>
</gene>
<accession>A0ACC4DN49</accession>
<keyword evidence="2" id="KW-1185">Reference proteome</keyword>
<name>A0ACC4DN49_PURLI</name>
<protein>
    <submittedName>
        <fullName evidence="1">Uncharacterized protein</fullName>
    </submittedName>
</protein>
<evidence type="ECO:0000313" key="2">
    <source>
        <dbReference type="Proteomes" id="UP001638806"/>
    </source>
</evidence>
<organism evidence="1 2">
    <name type="scientific">Purpureocillium lilacinum</name>
    <name type="common">Paecilomyces lilacinus</name>
    <dbReference type="NCBI Taxonomy" id="33203"/>
    <lineage>
        <taxon>Eukaryota</taxon>
        <taxon>Fungi</taxon>
        <taxon>Dikarya</taxon>
        <taxon>Ascomycota</taxon>
        <taxon>Pezizomycotina</taxon>
        <taxon>Sordariomycetes</taxon>
        <taxon>Hypocreomycetidae</taxon>
        <taxon>Hypocreales</taxon>
        <taxon>Ophiocordycipitaceae</taxon>
        <taxon>Purpureocillium</taxon>
    </lineage>
</organism>
<dbReference type="EMBL" id="JBGNUJ010000007">
    <property type="protein sequence ID" value="KAL3957681.1"/>
    <property type="molecule type" value="Genomic_DNA"/>
</dbReference>